<organism evidence="2">
    <name type="scientific">marine metagenome</name>
    <dbReference type="NCBI Taxonomy" id="408172"/>
    <lineage>
        <taxon>unclassified sequences</taxon>
        <taxon>metagenomes</taxon>
        <taxon>ecological metagenomes</taxon>
    </lineage>
</organism>
<dbReference type="InterPro" id="IPR001303">
    <property type="entry name" value="Aldolase_II/adducin_N"/>
</dbReference>
<feature type="domain" description="Class II aldolase/adducin N-terminal" evidence="1">
    <location>
        <begin position="20"/>
        <end position="200"/>
    </location>
</feature>
<proteinExistence type="predicted"/>
<dbReference type="GO" id="GO:0005856">
    <property type="term" value="C:cytoskeleton"/>
    <property type="evidence" value="ECO:0007669"/>
    <property type="project" value="TreeGrafter"/>
</dbReference>
<dbReference type="Pfam" id="PF00596">
    <property type="entry name" value="Aldolase_II"/>
    <property type="match status" value="1"/>
</dbReference>
<dbReference type="EMBL" id="UINC01101543">
    <property type="protein sequence ID" value="SVC62427.1"/>
    <property type="molecule type" value="Genomic_DNA"/>
</dbReference>
<name>A0A382NQ05_9ZZZZ</name>
<dbReference type="Gene3D" id="3.40.225.10">
    <property type="entry name" value="Class II aldolase/adducin N-terminal domain"/>
    <property type="match status" value="1"/>
</dbReference>
<dbReference type="NCBIfam" id="NF005689">
    <property type="entry name" value="PRK07490.1"/>
    <property type="match status" value="1"/>
</dbReference>
<dbReference type="SUPFAM" id="SSF53639">
    <property type="entry name" value="AraD/HMP-PK domain-like"/>
    <property type="match status" value="1"/>
</dbReference>
<reference evidence="2" key="1">
    <citation type="submission" date="2018-05" db="EMBL/GenBank/DDBJ databases">
        <authorList>
            <person name="Lanie J.A."/>
            <person name="Ng W.-L."/>
            <person name="Kazmierczak K.M."/>
            <person name="Andrzejewski T.M."/>
            <person name="Davidsen T.M."/>
            <person name="Wayne K.J."/>
            <person name="Tettelin H."/>
            <person name="Glass J.I."/>
            <person name="Rusch D."/>
            <person name="Podicherti R."/>
            <person name="Tsui H.-C.T."/>
            <person name="Winkler M.E."/>
        </authorList>
    </citation>
    <scope>NUCLEOTIDE SEQUENCE</scope>
</reference>
<dbReference type="InterPro" id="IPR036409">
    <property type="entry name" value="Aldolase_II/adducin_N_sf"/>
</dbReference>
<dbReference type="GO" id="GO:0051015">
    <property type="term" value="F:actin filament binding"/>
    <property type="evidence" value="ECO:0007669"/>
    <property type="project" value="TreeGrafter"/>
</dbReference>
<dbReference type="PANTHER" id="PTHR10672:SF3">
    <property type="entry name" value="PROTEIN HU-LI TAI SHAO"/>
    <property type="match status" value="1"/>
</dbReference>
<dbReference type="InterPro" id="IPR051017">
    <property type="entry name" value="Aldolase-II_Adducin_sf"/>
</dbReference>
<protein>
    <recommendedName>
        <fullName evidence="1">Class II aldolase/adducin N-terminal domain-containing protein</fullName>
    </recommendedName>
</protein>
<evidence type="ECO:0000259" key="1">
    <source>
        <dbReference type="SMART" id="SM01007"/>
    </source>
</evidence>
<dbReference type="AlphaFoldDB" id="A0A382NQ05"/>
<sequence length="251" mass="28319">MSLTDTSTPLSDESRQQVRVDLAAAFRWTARMNMHEGISNHFSYVVADDPCTFLVNPYGKHFSKMRASDLITVDATDRAELDRDDVDQTAWSIHGAIHRAVPEARCIMHLHSKYATALASLRDKTLPAIDQNTARFFESVAIDERYDGMGVGDEATRLATELDGKPIVLMGNHGFMAIAPTVARAFDEMYFFERAAETYITALSTGRELHVLRDEVARKTARQWEYYASSADRHLAALKEILDEEEPEYSH</sequence>
<evidence type="ECO:0000313" key="2">
    <source>
        <dbReference type="EMBL" id="SVC62427.1"/>
    </source>
</evidence>
<dbReference type="PANTHER" id="PTHR10672">
    <property type="entry name" value="ADDUCIN"/>
    <property type="match status" value="1"/>
</dbReference>
<dbReference type="SMART" id="SM01007">
    <property type="entry name" value="Aldolase_II"/>
    <property type="match status" value="1"/>
</dbReference>
<accession>A0A382NQ05</accession>
<gene>
    <name evidence="2" type="ORF">METZ01_LOCUS315281</name>
</gene>